<dbReference type="GO" id="GO:0003677">
    <property type="term" value="F:DNA binding"/>
    <property type="evidence" value="ECO:0007669"/>
    <property type="project" value="UniProtKB-KW"/>
</dbReference>
<evidence type="ECO:0000256" key="1">
    <source>
        <dbReference type="ARBA" id="ARBA00023015"/>
    </source>
</evidence>
<dbReference type="InterPro" id="IPR001034">
    <property type="entry name" value="DeoR_HTH"/>
</dbReference>
<reference evidence="5 6" key="1">
    <citation type="submission" date="2019-04" db="EMBL/GenBank/DDBJ databases">
        <title>Phreatobacter aquaticus sp. nov.</title>
        <authorList>
            <person name="Choi A."/>
        </authorList>
    </citation>
    <scope>NUCLEOTIDE SEQUENCE [LARGE SCALE GENOMIC DNA]</scope>
    <source>
        <strain evidence="5 6">KCTC 52518</strain>
    </source>
</reference>
<dbReference type="Proteomes" id="UP000298781">
    <property type="component" value="Chromosome"/>
</dbReference>
<evidence type="ECO:0000313" key="6">
    <source>
        <dbReference type="Proteomes" id="UP000298781"/>
    </source>
</evidence>
<dbReference type="InterPro" id="IPR036388">
    <property type="entry name" value="WH-like_DNA-bd_sf"/>
</dbReference>
<evidence type="ECO:0000313" key="5">
    <source>
        <dbReference type="EMBL" id="QCI67107.1"/>
    </source>
</evidence>
<keyword evidence="6" id="KW-1185">Reference proteome</keyword>
<protein>
    <submittedName>
        <fullName evidence="5">DeoR/GlpR transcriptional regulator</fullName>
    </submittedName>
</protein>
<dbReference type="Pfam" id="PF00455">
    <property type="entry name" value="DeoRC"/>
    <property type="match status" value="1"/>
</dbReference>
<name>A0A4D7BH34_9HYPH</name>
<dbReference type="KEGG" id="pstg:E8M01_24435"/>
<dbReference type="SMART" id="SM00420">
    <property type="entry name" value="HTH_DEOR"/>
    <property type="match status" value="1"/>
</dbReference>
<gene>
    <name evidence="5" type="ORF">E8M01_24435</name>
</gene>
<dbReference type="EMBL" id="CP039690">
    <property type="protein sequence ID" value="QCI67107.1"/>
    <property type="molecule type" value="Genomic_DNA"/>
</dbReference>
<dbReference type="RefSeq" id="WP_136962545.1">
    <property type="nucleotide sequence ID" value="NZ_CP039690.1"/>
</dbReference>
<dbReference type="InterPro" id="IPR050313">
    <property type="entry name" value="Carb_Metab_HTH_regulators"/>
</dbReference>
<dbReference type="SUPFAM" id="SSF100950">
    <property type="entry name" value="NagB/RpiA/CoA transferase-like"/>
    <property type="match status" value="1"/>
</dbReference>
<evidence type="ECO:0000256" key="3">
    <source>
        <dbReference type="ARBA" id="ARBA00023163"/>
    </source>
</evidence>
<keyword evidence="3" id="KW-0804">Transcription</keyword>
<dbReference type="PRINTS" id="PR00037">
    <property type="entry name" value="HTHLACR"/>
</dbReference>
<dbReference type="InterPro" id="IPR036390">
    <property type="entry name" value="WH_DNA-bd_sf"/>
</dbReference>
<dbReference type="PROSITE" id="PS51000">
    <property type="entry name" value="HTH_DEOR_2"/>
    <property type="match status" value="1"/>
</dbReference>
<dbReference type="InterPro" id="IPR014036">
    <property type="entry name" value="DeoR-like_C"/>
</dbReference>
<dbReference type="SMART" id="SM01134">
    <property type="entry name" value="DeoRC"/>
    <property type="match status" value="1"/>
</dbReference>
<keyword evidence="2" id="KW-0238">DNA-binding</keyword>
<dbReference type="PANTHER" id="PTHR30363:SF44">
    <property type="entry name" value="AGA OPERON TRANSCRIPTIONAL REPRESSOR-RELATED"/>
    <property type="match status" value="1"/>
</dbReference>
<dbReference type="Gene3D" id="1.10.10.10">
    <property type="entry name" value="Winged helix-like DNA-binding domain superfamily/Winged helix DNA-binding domain"/>
    <property type="match status" value="1"/>
</dbReference>
<dbReference type="GO" id="GO:0003700">
    <property type="term" value="F:DNA-binding transcription factor activity"/>
    <property type="evidence" value="ECO:0007669"/>
    <property type="project" value="InterPro"/>
</dbReference>
<proteinExistence type="predicted"/>
<dbReference type="PROSITE" id="PS00894">
    <property type="entry name" value="HTH_DEOR_1"/>
    <property type="match status" value="1"/>
</dbReference>
<dbReference type="InterPro" id="IPR037171">
    <property type="entry name" value="NagB/RpiA_transferase-like"/>
</dbReference>
<dbReference type="Pfam" id="PF08220">
    <property type="entry name" value="HTH_DeoR"/>
    <property type="match status" value="1"/>
</dbReference>
<dbReference type="PANTHER" id="PTHR30363">
    <property type="entry name" value="HTH-TYPE TRANSCRIPTIONAL REGULATOR SRLR-RELATED"/>
    <property type="match status" value="1"/>
</dbReference>
<organism evidence="5 6">
    <name type="scientific">Phreatobacter stygius</name>
    <dbReference type="NCBI Taxonomy" id="1940610"/>
    <lineage>
        <taxon>Bacteria</taxon>
        <taxon>Pseudomonadati</taxon>
        <taxon>Pseudomonadota</taxon>
        <taxon>Alphaproteobacteria</taxon>
        <taxon>Hyphomicrobiales</taxon>
        <taxon>Phreatobacteraceae</taxon>
        <taxon>Phreatobacter</taxon>
    </lineage>
</organism>
<dbReference type="InterPro" id="IPR018356">
    <property type="entry name" value="Tscrpt_reg_HTH_DeoR_CS"/>
</dbReference>
<feature type="domain" description="HTH deoR-type" evidence="4">
    <location>
        <begin position="26"/>
        <end position="81"/>
    </location>
</feature>
<evidence type="ECO:0000256" key="2">
    <source>
        <dbReference type="ARBA" id="ARBA00023125"/>
    </source>
</evidence>
<evidence type="ECO:0000259" key="4">
    <source>
        <dbReference type="PROSITE" id="PS51000"/>
    </source>
</evidence>
<accession>A0A4D7BH34</accession>
<dbReference type="AlphaFoldDB" id="A0A4D7BH34"/>
<keyword evidence="1" id="KW-0805">Transcription regulation</keyword>
<dbReference type="SUPFAM" id="SSF46785">
    <property type="entry name" value="Winged helix' DNA-binding domain"/>
    <property type="match status" value="1"/>
</dbReference>
<sequence>MDDHDNPAGPGVPHPVPERDRSRLLGRQRHAHILDQLAAAGSVTVSVLAEALDVSDMTIRRDLLELEGEGRLRRIHGGAVPPDSLPPVSMDSEEPSFDARLRQRRAAKEAVAAAAAAIVAKYRTIALDVGTTTFLMAGHLKGLQHAKIFTNSLRIAAALDGVAPDVYVAGGRLRPDEMSTFGPSAVAQFEALWFDVAVIGVSGITAEGLFDYSFEDADLKRVYLRRSGLKIVVCDSAKFQRMSLVHIAPLPDINVLITDAEPPERLAAVLAASRVEVRIARPPAGA</sequence>
<dbReference type="OrthoDB" id="5685843at2"/>